<dbReference type="RefSeq" id="WP_259970684.1">
    <property type="nucleotide sequence ID" value="NZ_CP081070.1"/>
</dbReference>
<feature type="compositionally biased region" description="Low complexity" evidence="1">
    <location>
        <begin position="75"/>
        <end position="88"/>
    </location>
</feature>
<dbReference type="KEGG" id="lcae:K3721_13185"/>
<reference evidence="2" key="1">
    <citation type="submission" date="2021-08" db="EMBL/GenBank/DDBJ databases">
        <authorList>
            <person name="Nwanade C."/>
            <person name="Wang M."/>
            <person name="Masoudi A."/>
            <person name="Yu Z."/>
            <person name="Liu J."/>
        </authorList>
    </citation>
    <scope>NUCLEOTIDE SEQUENCE</scope>
    <source>
        <strain evidence="2">S122</strain>
    </source>
</reference>
<dbReference type="EMBL" id="CP081070">
    <property type="protein sequence ID" value="UWQ52961.1"/>
    <property type="molecule type" value="Genomic_DNA"/>
</dbReference>
<proteinExistence type="predicted"/>
<accession>A0A9Q9HES0</accession>
<feature type="compositionally biased region" description="Low complexity" evidence="1">
    <location>
        <begin position="43"/>
        <end position="68"/>
    </location>
</feature>
<feature type="compositionally biased region" description="Polar residues" evidence="1">
    <location>
        <begin position="13"/>
        <end position="25"/>
    </location>
</feature>
<dbReference type="AlphaFoldDB" id="A0A9Q9HES0"/>
<name>A0A9Q9HES0_LEICA</name>
<evidence type="ECO:0000313" key="2">
    <source>
        <dbReference type="EMBL" id="UWQ52961.1"/>
    </source>
</evidence>
<organism evidence="2 3">
    <name type="scientific">Leisingera caerulea</name>
    <name type="common">Phaeobacter caeruleus</name>
    <dbReference type="NCBI Taxonomy" id="506591"/>
    <lineage>
        <taxon>Bacteria</taxon>
        <taxon>Pseudomonadati</taxon>
        <taxon>Pseudomonadota</taxon>
        <taxon>Alphaproteobacteria</taxon>
        <taxon>Rhodobacterales</taxon>
        <taxon>Roseobacteraceae</taxon>
        <taxon>Leisingera</taxon>
    </lineage>
</organism>
<sequence length="122" mass="12010">MQPVSAPALPPNGLSNALNAVTGSKQPGPPDHAKAWGWRAKQAEAAEAAQPPAGDTSGTAATGGAAAAESPDSVAETAAAPAPEAPSEADMESVILALISDFSESSGTDTAPLYDQVKALFA</sequence>
<gene>
    <name evidence="2" type="ORF">K3721_13185</name>
</gene>
<feature type="region of interest" description="Disordered" evidence="1">
    <location>
        <begin position="1"/>
        <end position="89"/>
    </location>
</feature>
<evidence type="ECO:0000256" key="1">
    <source>
        <dbReference type="SAM" id="MobiDB-lite"/>
    </source>
</evidence>
<dbReference type="Proteomes" id="UP001058713">
    <property type="component" value="Chromosome"/>
</dbReference>
<evidence type="ECO:0000313" key="3">
    <source>
        <dbReference type="Proteomes" id="UP001058713"/>
    </source>
</evidence>
<protein>
    <submittedName>
        <fullName evidence="2">Uncharacterized protein</fullName>
    </submittedName>
</protein>